<keyword evidence="5 6" id="KW-0349">Heme</keyword>
<dbReference type="PANTHER" id="PTHR46300:SF2">
    <property type="entry name" value="CYTOCHROME P450 MONOOXYGENASE ALNH-RELATED"/>
    <property type="match status" value="1"/>
</dbReference>
<dbReference type="InterPro" id="IPR002401">
    <property type="entry name" value="Cyt_P450_E_grp-I"/>
</dbReference>
<dbReference type="InterPro" id="IPR001128">
    <property type="entry name" value="Cyt_P450"/>
</dbReference>
<feature type="binding site" description="axial binding residue" evidence="5">
    <location>
        <position position="457"/>
    </location>
    <ligand>
        <name>heme</name>
        <dbReference type="ChEBI" id="CHEBI:30413"/>
    </ligand>
    <ligandPart>
        <name>Fe</name>
        <dbReference type="ChEBI" id="CHEBI:18248"/>
    </ligandPart>
</feature>
<dbReference type="PANTHER" id="PTHR46300">
    <property type="entry name" value="P450, PUTATIVE (EUROFUNG)-RELATED-RELATED"/>
    <property type="match status" value="1"/>
</dbReference>
<evidence type="ECO:0000256" key="3">
    <source>
        <dbReference type="ARBA" id="ARBA00023004"/>
    </source>
</evidence>
<proteinExistence type="inferred from homology"/>
<dbReference type="GO" id="GO:0005506">
    <property type="term" value="F:iron ion binding"/>
    <property type="evidence" value="ECO:0007669"/>
    <property type="project" value="InterPro"/>
</dbReference>
<dbReference type="SUPFAM" id="SSF48264">
    <property type="entry name" value="Cytochrome P450"/>
    <property type="match status" value="1"/>
</dbReference>
<evidence type="ECO:0000256" key="5">
    <source>
        <dbReference type="PIRSR" id="PIRSR602401-1"/>
    </source>
</evidence>
<reference evidence="8 9" key="1">
    <citation type="journal article" date="2018" name="New Phytol.">
        <title>Phylogenomics of Endogonaceae and evolution of mycorrhizas within Mucoromycota.</title>
        <authorList>
            <person name="Chang Y."/>
            <person name="Desiro A."/>
            <person name="Na H."/>
            <person name="Sandor L."/>
            <person name="Lipzen A."/>
            <person name="Clum A."/>
            <person name="Barry K."/>
            <person name="Grigoriev I.V."/>
            <person name="Martin F.M."/>
            <person name="Stajich J.E."/>
            <person name="Smith M.E."/>
            <person name="Bonito G."/>
            <person name="Spatafora J.W."/>
        </authorList>
    </citation>
    <scope>NUCLEOTIDE SEQUENCE [LARGE SCALE GENOMIC DNA]</scope>
    <source>
        <strain evidence="8 9">GMNB39</strain>
    </source>
</reference>
<keyword evidence="3 5" id="KW-0408">Iron</keyword>
<name>A0A433D1C8_9FUNG</name>
<evidence type="ECO:0000256" key="2">
    <source>
        <dbReference type="ARBA" id="ARBA00023002"/>
    </source>
</evidence>
<evidence type="ECO:0000256" key="1">
    <source>
        <dbReference type="ARBA" id="ARBA00022723"/>
    </source>
</evidence>
<evidence type="ECO:0000256" key="6">
    <source>
        <dbReference type="RuleBase" id="RU000461"/>
    </source>
</evidence>
<dbReference type="AlphaFoldDB" id="A0A433D1C8"/>
<dbReference type="GO" id="GO:0020037">
    <property type="term" value="F:heme binding"/>
    <property type="evidence" value="ECO:0007669"/>
    <property type="project" value="InterPro"/>
</dbReference>
<keyword evidence="7" id="KW-0472">Membrane</keyword>
<comment type="cofactor">
    <cofactor evidence="5">
        <name>heme</name>
        <dbReference type="ChEBI" id="CHEBI:30413"/>
    </cofactor>
</comment>
<keyword evidence="7" id="KW-0812">Transmembrane</keyword>
<comment type="similarity">
    <text evidence="6">Belongs to the cytochrome P450 family.</text>
</comment>
<dbReference type="GO" id="GO:0004497">
    <property type="term" value="F:monooxygenase activity"/>
    <property type="evidence" value="ECO:0007669"/>
    <property type="project" value="UniProtKB-KW"/>
</dbReference>
<gene>
    <name evidence="8" type="ORF">BC936DRAFT_149196</name>
</gene>
<feature type="transmembrane region" description="Helical" evidence="7">
    <location>
        <begin position="18"/>
        <end position="37"/>
    </location>
</feature>
<dbReference type="GO" id="GO:0016705">
    <property type="term" value="F:oxidoreductase activity, acting on paired donors, with incorporation or reduction of molecular oxygen"/>
    <property type="evidence" value="ECO:0007669"/>
    <property type="project" value="InterPro"/>
</dbReference>
<organism evidence="8 9">
    <name type="scientific">Jimgerdemannia flammicorona</name>
    <dbReference type="NCBI Taxonomy" id="994334"/>
    <lineage>
        <taxon>Eukaryota</taxon>
        <taxon>Fungi</taxon>
        <taxon>Fungi incertae sedis</taxon>
        <taxon>Mucoromycota</taxon>
        <taxon>Mucoromycotina</taxon>
        <taxon>Endogonomycetes</taxon>
        <taxon>Endogonales</taxon>
        <taxon>Endogonaceae</taxon>
        <taxon>Jimgerdemannia</taxon>
    </lineage>
</organism>
<dbReference type="InterPro" id="IPR050364">
    <property type="entry name" value="Cytochrome_P450_fung"/>
</dbReference>
<dbReference type="InterPro" id="IPR036396">
    <property type="entry name" value="Cyt_P450_sf"/>
</dbReference>
<dbReference type="PRINTS" id="PR00463">
    <property type="entry name" value="EP450I"/>
</dbReference>
<dbReference type="Pfam" id="PF00067">
    <property type="entry name" value="p450"/>
    <property type="match status" value="1"/>
</dbReference>
<dbReference type="Proteomes" id="UP000268093">
    <property type="component" value="Unassembled WGS sequence"/>
</dbReference>
<keyword evidence="2 6" id="KW-0560">Oxidoreductase</keyword>
<keyword evidence="7" id="KW-1133">Transmembrane helix</keyword>
<keyword evidence="4 6" id="KW-0503">Monooxygenase</keyword>
<comment type="caution">
    <text evidence="8">The sequence shown here is derived from an EMBL/GenBank/DDBJ whole genome shotgun (WGS) entry which is preliminary data.</text>
</comment>
<evidence type="ECO:0000256" key="4">
    <source>
        <dbReference type="ARBA" id="ARBA00023033"/>
    </source>
</evidence>
<keyword evidence="1 5" id="KW-0479">Metal-binding</keyword>
<dbReference type="InterPro" id="IPR017972">
    <property type="entry name" value="Cyt_P450_CS"/>
</dbReference>
<protein>
    <submittedName>
        <fullName evidence="8">Cytochrome P450</fullName>
    </submittedName>
</protein>
<keyword evidence="9" id="KW-1185">Reference proteome</keyword>
<dbReference type="PROSITE" id="PS00086">
    <property type="entry name" value="CYTOCHROME_P450"/>
    <property type="match status" value="1"/>
</dbReference>
<evidence type="ECO:0000313" key="8">
    <source>
        <dbReference type="EMBL" id="RUP44634.1"/>
    </source>
</evidence>
<dbReference type="OrthoDB" id="1103324at2759"/>
<accession>A0A433D1C8</accession>
<dbReference type="Gene3D" id="1.10.630.10">
    <property type="entry name" value="Cytochrome P450"/>
    <property type="match status" value="1"/>
</dbReference>
<dbReference type="PRINTS" id="PR00385">
    <property type="entry name" value="P450"/>
</dbReference>
<dbReference type="EMBL" id="RBNI01008576">
    <property type="protein sequence ID" value="RUP44634.1"/>
    <property type="molecule type" value="Genomic_DNA"/>
</dbReference>
<evidence type="ECO:0000313" key="9">
    <source>
        <dbReference type="Proteomes" id="UP000268093"/>
    </source>
</evidence>
<evidence type="ECO:0000256" key="7">
    <source>
        <dbReference type="SAM" id="Phobius"/>
    </source>
</evidence>
<sequence>MTDVFTTLSPEWYTGRSGFLIAAAVVAIAAVTGVYVANHLNPDDKDAERFKKLAKLPSPPGAVPILGHLLVVGSSPHLKFSEWGKTLGPIFAVKMGSSRTWVVHNSPHVVRDIMERRGATFSDRVQTHILGAVSNNGDMYILADNGPYLRTWRKHTNNTINKTRLDKDYNYVFKSETNNMLLDLLERGNAGPEGIDPFHDIYLYVINVLTLIVFGKNYKKDDPDYQHILQLTIDVMVVTRNILEEFFPFLSPLYRGAVGRAKELQLEIQQLFGKFVNEVRQDKKEGNERKCACNEFLKAQETDEEGHLYEAAIINTCCTFIMAGVDTSAVVLMNSIIMMARHPEIQDRAFAEIKANIGLDRLPSDMDEASLPYTCAFITELLRFRPPTWLGIPHSNPKDEEYNGYHIPANSAHVINMHGMHFDPDTYPDPYAFKPERYLDVDNSRQHFAFGAGRRACPGAFLAEKSIFTTVARLLWAFRIEPPLDAQGNPIEVALPNISMPTPTAARVNVRFVPRHDNVERVCRA</sequence>